<proteinExistence type="inferred from homology"/>
<keyword evidence="7" id="KW-1015">Disulfide bond</keyword>
<keyword evidence="6 10" id="KW-0732">Signal</keyword>
<evidence type="ECO:0000313" key="12">
    <source>
        <dbReference type="EMBL" id="KAJ5540486.1"/>
    </source>
</evidence>
<dbReference type="GO" id="GO:0005576">
    <property type="term" value="C:extracellular region"/>
    <property type="evidence" value="ECO:0007669"/>
    <property type="project" value="UniProtKB-SubCell"/>
</dbReference>
<keyword evidence="5" id="KW-0336">GPI-anchor</keyword>
<feature type="region of interest" description="Disordered" evidence="9">
    <location>
        <begin position="282"/>
        <end position="307"/>
    </location>
</feature>
<keyword evidence="13" id="KW-1185">Reference proteome</keyword>
<protein>
    <recommendedName>
        <fullName evidence="11">CFEM domain-containing protein</fullName>
    </recommendedName>
</protein>
<evidence type="ECO:0000256" key="9">
    <source>
        <dbReference type="SAM" id="MobiDB-lite"/>
    </source>
</evidence>
<keyword evidence="5" id="KW-0472">Membrane</keyword>
<evidence type="ECO:0000256" key="10">
    <source>
        <dbReference type="SAM" id="SignalP"/>
    </source>
</evidence>
<reference evidence="12 13" key="1">
    <citation type="journal article" date="2023" name="IMA Fungus">
        <title>Comparative genomic study of the Penicillium genus elucidates a diverse pangenome and 15 lateral gene transfer events.</title>
        <authorList>
            <person name="Petersen C."/>
            <person name="Sorensen T."/>
            <person name="Nielsen M.R."/>
            <person name="Sondergaard T.E."/>
            <person name="Sorensen J.L."/>
            <person name="Fitzpatrick D.A."/>
            <person name="Frisvad J.C."/>
            <person name="Nielsen K.L."/>
        </authorList>
    </citation>
    <scope>NUCLEOTIDE SEQUENCE [LARGE SCALE GENOMIC DNA]</scope>
    <source>
        <strain evidence="12 13">IBT 35679</strain>
    </source>
</reference>
<comment type="caution">
    <text evidence="12">The sequence shown here is derived from an EMBL/GenBank/DDBJ whole genome shotgun (WGS) entry which is preliminary data.</text>
</comment>
<evidence type="ECO:0000256" key="2">
    <source>
        <dbReference type="ARBA" id="ARBA00004613"/>
    </source>
</evidence>
<feature type="compositionally biased region" description="Low complexity" evidence="9">
    <location>
        <begin position="191"/>
        <end position="206"/>
    </location>
</feature>
<evidence type="ECO:0000313" key="13">
    <source>
        <dbReference type="Proteomes" id="UP001220324"/>
    </source>
</evidence>
<dbReference type="EMBL" id="JAQIZZ010000005">
    <property type="protein sequence ID" value="KAJ5540486.1"/>
    <property type="molecule type" value="Genomic_DNA"/>
</dbReference>
<evidence type="ECO:0000256" key="1">
    <source>
        <dbReference type="ARBA" id="ARBA00004589"/>
    </source>
</evidence>
<feature type="compositionally biased region" description="Polar residues" evidence="9">
    <location>
        <begin position="284"/>
        <end position="296"/>
    </location>
</feature>
<name>A0AAD6CUK2_9EURO</name>
<keyword evidence="8" id="KW-0449">Lipoprotein</keyword>
<evidence type="ECO:0000256" key="6">
    <source>
        <dbReference type="ARBA" id="ARBA00022729"/>
    </source>
</evidence>
<feature type="chain" id="PRO_5042118676" description="CFEM domain-containing protein" evidence="10">
    <location>
        <begin position="17"/>
        <end position="529"/>
    </location>
</feature>
<comment type="subcellular location">
    <subcellularLocation>
        <location evidence="1">Membrane</location>
        <topology evidence="1">Lipid-anchor</topology>
        <topology evidence="1">GPI-anchor</topology>
    </subcellularLocation>
    <subcellularLocation>
        <location evidence="2">Secreted</location>
    </subcellularLocation>
</comment>
<dbReference type="Pfam" id="PF05730">
    <property type="entry name" value="CFEM"/>
    <property type="match status" value="1"/>
</dbReference>
<feature type="signal peptide" evidence="10">
    <location>
        <begin position="1"/>
        <end position="16"/>
    </location>
</feature>
<keyword evidence="5" id="KW-0325">Glycoprotein</keyword>
<dbReference type="InterPro" id="IPR008427">
    <property type="entry name" value="Extracellular_membr_CFEM_dom"/>
</dbReference>
<feature type="region of interest" description="Disordered" evidence="9">
    <location>
        <begin position="187"/>
        <end position="249"/>
    </location>
</feature>
<evidence type="ECO:0000256" key="4">
    <source>
        <dbReference type="ARBA" id="ARBA00022525"/>
    </source>
</evidence>
<evidence type="ECO:0000259" key="11">
    <source>
        <dbReference type="Pfam" id="PF05730"/>
    </source>
</evidence>
<comment type="similarity">
    <text evidence="3">Belongs to the RBT5 family.</text>
</comment>
<evidence type="ECO:0000256" key="7">
    <source>
        <dbReference type="ARBA" id="ARBA00023157"/>
    </source>
</evidence>
<feature type="domain" description="CFEM" evidence="11">
    <location>
        <begin position="312"/>
        <end position="376"/>
    </location>
</feature>
<dbReference type="Proteomes" id="UP001220324">
    <property type="component" value="Unassembled WGS sequence"/>
</dbReference>
<gene>
    <name evidence="12" type="ORF">N7494_005562</name>
</gene>
<organism evidence="12 13">
    <name type="scientific">Penicillium frequentans</name>
    <dbReference type="NCBI Taxonomy" id="3151616"/>
    <lineage>
        <taxon>Eukaryota</taxon>
        <taxon>Fungi</taxon>
        <taxon>Dikarya</taxon>
        <taxon>Ascomycota</taxon>
        <taxon>Pezizomycotina</taxon>
        <taxon>Eurotiomycetes</taxon>
        <taxon>Eurotiomycetidae</taxon>
        <taxon>Eurotiales</taxon>
        <taxon>Aspergillaceae</taxon>
        <taxon>Penicillium</taxon>
    </lineage>
</organism>
<evidence type="ECO:0000256" key="3">
    <source>
        <dbReference type="ARBA" id="ARBA00010031"/>
    </source>
</evidence>
<accession>A0AAD6CUK2</accession>
<sequence>MKFIGSVMFLSAAALAHPSGLWWGTDFCYPSPENTDNHCSVAQESGFDWSELANGDNWSYEGFSFDGFAPKDGCRASGGKCIEGRFSREDDWELQIDAQQAPFSVRKFHITTSRDADLILTYLLADGSTCHQYASTSPMGSDIVNEQCGGAVSVIFQLSVLDQVGDVDLELHQMGFDCSSGPKPAGPLVAPPSTSTSTVIVPSTPVESHKPTVPVESHKPTVPVESHKPTVPIESYKPTTSDVKVSTPTPEPPMVTVPVVWTTHVVTVTQCPSSVTDCPEHATASESVKQHPQTTAPLPVTTSAVPSSPSPPACPDLVPKCLNTWLSVPKCASNSDAACFCPSSEFTDKFNSCVHAWSSSQQQTDSALAYFAGICAPYVPKNPAIITMVPTSTSSNSVPVQHVTGAPSPTEPIASITSAHETPCTTLTWSSHTVTVPQVGFSTHTDASTTVVSLVTGNPMSKSSTSPMPTLPVHRLSKRPLLLRTRLPRPSPPLLLFCPMSAPKPSREVYRHSGWPFWLFFCNSPASPI</sequence>
<keyword evidence="4" id="KW-0964">Secreted</keyword>
<evidence type="ECO:0000256" key="8">
    <source>
        <dbReference type="ARBA" id="ARBA00023288"/>
    </source>
</evidence>
<dbReference type="AlphaFoldDB" id="A0AAD6CUK2"/>
<dbReference type="GO" id="GO:0098552">
    <property type="term" value="C:side of membrane"/>
    <property type="evidence" value="ECO:0007669"/>
    <property type="project" value="UniProtKB-KW"/>
</dbReference>
<evidence type="ECO:0000256" key="5">
    <source>
        <dbReference type="ARBA" id="ARBA00022622"/>
    </source>
</evidence>